<feature type="domain" description="N-acetyltransferase" evidence="1">
    <location>
        <begin position="27"/>
        <end position="167"/>
    </location>
</feature>
<proteinExistence type="predicted"/>
<sequence>MFTLKVDNEIELQLFELHHAVELYWLVDTNRLYLREWLPWVDSMTSPSSYHAIIPMWLKQFAENNGFNAGIRYKGQLVGSIGLHQIDWLNSQTSFGYYLAHHAQGKGIITRAVKGLLDYCFFQLGLNRVEIRCGVGNYRSRAIPERLSFTQEGVIRDGENLYGKFHDLVIYSMLSKDWANRYKQT</sequence>
<keyword evidence="2" id="KW-0808">Transferase</keyword>
<dbReference type="Proteomes" id="UP000198553">
    <property type="component" value="Unassembled WGS sequence"/>
</dbReference>
<dbReference type="STRING" id="930146.SAMN05192533_10959"/>
<dbReference type="EMBL" id="FOBW01000009">
    <property type="protein sequence ID" value="SEN10986.1"/>
    <property type="molecule type" value="Genomic_DNA"/>
</dbReference>
<accession>A0A1H8DV12</accession>
<dbReference type="AlphaFoldDB" id="A0A1H8DV12"/>
<dbReference type="InterPro" id="IPR051908">
    <property type="entry name" value="Ribosomal_N-acetyltransferase"/>
</dbReference>
<dbReference type="PANTHER" id="PTHR43441">
    <property type="entry name" value="RIBOSOMAL-PROTEIN-SERINE ACETYLTRANSFERASE"/>
    <property type="match status" value="1"/>
</dbReference>
<reference evidence="3" key="1">
    <citation type="submission" date="2016-10" db="EMBL/GenBank/DDBJ databases">
        <authorList>
            <person name="Varghese N."/>
            <person name="Submissions S."/>
        </authorList>
    </citation>
    <scope>NUCLEOTIDE SEQUENCE [LARGE SCALE GENOMIC DNA]</scope>
    <source>
        <strain evidence="3">B48,IBRC-M 10115,DSM 25386,CECT 8001</strain>
    </source>
</reference>
<dbReference type="PROSITE" id="PS51186">
    <property type="entry name" value="GNAT"/>
    <property type="match status" value="1"/>
</dbReference>
<dbReference type="GO" id="GO:0005737">
    <property type="term" value="C:cytoplasm"/>
    <property type="evidence" value="ECO:0007669"/>
    <property type="project" value="TreeGrafter"/>
</dbReference>
<dbReference type="GO" id="GO:1990189">
    <property type="term" value="F:protein N-terminal-serine acetyltransferase activity"/>
    <property type="evidence" value="ECO:0007669"/>
    <property type="project" value="TreeGrafter"/>
</dbReference>
<gene>
    <name evidence="2" type="ORF">SAMN05192533_10959</name>
</gene>
<organism evidence="2 3">
    <name type="scientific">Mesobacillus persicus</name>
    <dbReference type="NCBI Taxonomy" id="930146"/>
    <lineage>
        <taxon>Bacteria</taxon>
        <taxon>Bacillati</taxon>
        <taxon>Bacillota</taxon>
        <taxon>Bacilli</taxon>
        <taxon>Bacillales</taxon>
        <taxon>Bacillaceae</taxon>
        <taxon>Mesobacillus</taxon>
    </lineage>
</organism>
<dbReference type="GO" id="GO:0008999">
    <property type="term" value="F:protein-N-terminal-alanine acetyltransferase activity"/>
    <property type="evidence" value="ECO:0007669"/>
    <property type="project" value="TreeGrafter"/>
</dbReference>
<dbReference type="PANTHER" id="PTHR43441:SF12">
    <property type="entry name" value="RIBOSOMAL N-ACETYLTRANSFERASE YDAF-RELATED"/>
    <property type="match status" value="1"/>
</dbReference>
<keyword evidence="3" id="KW-1185">Reference proteome</keyword>
<evidence type="ECO:0000313" key="3">
    <source>
        <dbReference type="Proteomes" id="UP000198553"/>
    </source>
</evidence>
<dbReference type="RefSeq" id="WP_090746401.1">
    <property type="nucleotide sequence ID" value="NZ_FOBW01000009.1"/>
</dbReference>
<protein>
    <submittedName>
        <fullName evidence="2">Ribosomal-protein-serine acetyltransferase</fullName>
    </submittedName>
</protein>
<evidence type="ECO:0000313" key="2">
    <source>
        <dbReference type="EMBL" id="SEN10986.1"/>
    </source>
</evidence>
<dbReference type="InterPro" id="IPR016181">
    <property type="entry name" value="Acyl_CoA_acyltransferase"/>
</dbReference>
<dbReference type="Gene3D" id="3.40.630.30">
    <property type="match status" value="1"/>
</dbReference>
<dbReference type="Pfam" id="PF13302">
    <property type="entry name" value="Acetyltransf_3"/>
    <property type="match status" value="1"/>
</dbReference>
<dbReference type="OrthoDB" id="9784707at2"/>
<name>A0A1H8DV12_9BACI</name>
<dbReference type="SUPFAM" id="SSF55729">
    <property type="entry name" value="Acyl-CoA N-acyltransferases (Nat)"/>
    <property type="match status" value="1"/>
</dbReference>
<evidence type="ECO:0000259" key="1">
    <source>
        <dbReference type="PROSITE" id="PS51186"/>
    </source>
</evidence>
<dbReference type="InterPro" id="IPR000182">
    <property type="entry name" value="GNAT_dom"/>
</dbReference>